<dbReference type="CDD" id="cd00688">
    <property type="entry name" value="ISOPREN_C2_like"/>
    <property type="match status" value="1"/>
</dbReference>
<evidence type="ECO:0000313" key="3">
    <source>
        <dbReference type="EMBL" id="QYZ79575.1"/>
    </source>
</evidence>
<dbReference type="EMBL" id="CP037968">
    <property type="protein sequence ID" value="QYZ79575.1"/>
    <property type="molecule type" value="Genomic_DNA"/>
</dbReference>
<dbReference type="Gene3D" id="2.60.40.1120">
    <property type="entry name" value="Carboxypeptidase-like, regulatory domain"/>
    <property type="match status" value="1"/>
</dbReference>
<evidence type="ECO:0000313" key="4">
    <source>
        <dbReference type="Proteomes" id="UP000826709"/>
    </source>
</evidence>
<dbReference type="SUPFAM" id="SSF49452">
    <property type="entry name" value="Starch-binding domain-like"/>
    <property type="match status" value="1"/>
</dbReference>
<dbReference type="InterPro" id="IPR013229">
    <property type="entry name" value="PEGA"/>
</dbReference>
<reference evidence="3" key="1">
    <citation type="journal article" date="2005" name="Int. J. Syst. Evol. Microbiol.">
        <title>Methanofollis formosanus sp. nov., isolated from a fish pond.</title>
        <authorList>
            <person name="Wu S.Y."/>
            <person name="Chen S.C."/>
            <person name="Lai M.C."/>
        </authorList>
    </citation>
    <scope>NUCLEOTIDE SEQUENCE</scope>
    <source>
        <strain evidence="3">ML15</strain>
    </source>
</reference>
<evidence type="ECO:0000259" key="2">
    <source>
        <dbReference type="Pfam" id="PF13243"/>
    </source>
</evidence>
<sequence length="1277" mass="137435">MQMNVKNLLVVGLILTALLVSAASAADLVVMPQSSTSAIGEVTDVTLRVENVNHLGGFDIDLCWDPSVVVLDPEPGSVTIGPLFSGDVNDTAYASQNGRVRVAAVNASLEGVSGTADLFTVRLKTVDDTGKSTPVAAVVNNYGFLNSTSGDDIPVNPVTNATITSQRVNRIVSEVGVASSSVSVNSSTYGVFTVANQRGVPTSELTINTTIYAPDGSVFNTAERKGIILKAYEQNVQRTEWTPTQTGTYVLNVTVTSDTDLPVVGTTTAERSVTVREFSLEFHPHVYGYSRPQVDTWFWMVWYVKPSESGKVHLNLSVPESIEVMGGTECDPWMNGGALNYVSFRMRATEIGTFTRDRFNLTASAHGKTASKASTHDIYVWVPSLEVSSVDSVNVDAVGDFEMSYNTLHTNSTYDNQTVITVQSGARGRTLAGLGYLVGYPYGCVEQTTSRMLASLNVKNYYLERPDRPADFQIIRNDANTSVSNGVVKLVRGGQVGQHEDGGWSLWGCGESESSSSSYAAYTLARVNESGEDLNRLLDGNVSTGPTVGDDTVNFEKAVEWFHGYPDDPSSNTWTWSAGVCHAWTPTSNTGFVMLIHDMIRDQGTVAEPYATYMTENMQNATRYFVETQAGDGSWGGNHDTAMATALGLWGLEAYGTPSADVTQSQIDDAKANAVAWLLENQDVDGHWKVGRFYGYSSSGRNSESTAYAVLALNATGIPAENKTIQNGVNWLVEQYESGGKWGYTWATQAAIDALIHCQPIEISTGELSISIDGNDICTLTVDDANPKVEYILTADQMATVMADGDLKREISDYSKVMQHAVTVTRNNGDGMILVSIENTQRAPVNEIDDPIEDTGTILSTGGIIPDTGSPDVVRFSENMDILGDAAPGDLFDTVTLASDPSPLVANESGKVTIQVVSGVQDVFSPMIEVPIEGFTFANGTIEENGIGVSYEVLNGSVNTDSTSIFIEPTKWLKDTTYTYVFDAKPTHVGALNFNLRFKALNDESNVTLVEKDLAVTGRGDVAVKVTDENDSPVEATIVLDGLSQTATSHTFEGLLAGTYPLSVSKVGYTTVNTTVGVQANGETNVTVMMPTDLSTPRLILSHGSGMLAGVSEVPGRLSAGFAENATYNATVVGNGGEIGLALEFPQRFMLNDPVVRLNGGGVLDPSEYEIREGTFEYDDYNDKYSSSNATIIIYSAPIGLNTIEIGLTGTRLGDANGDGKLTLYDPIRILACYNQDEGGYAEWISAYDYMDTFEREKHKITLFDAITALSDYNEQG</sequence>
<dbReference type="KEGG" id="mfk:E2N92_09100"/>
<gene>
    <name evidence="3" type="ORF">E2N92_09100</name>
</gene>
<organism evidence="3 4">
    <name type="scientific">Methanofollis formosanus</name>
    <dbReference type="NCBI Taxonomy" id="299308"/>
    <lineage>
        <taxon>Archaea</taxon>
        <taxon>Methanobacteriati</taxon>
        <taxon>Methanobacteriota</taxon>
        <taxon>Stenosarchaea group</taxon>
        <taxon>Methanomicrobia</taxon>
        <taxon>Methanomicrobiales</taxon>
        <taxon>Methanomicrobiaceae</taxon>
        <taxon>Methanofollis</taxon>
    </lineage>
</organism>
<dbReference type="Gene3D" id="2.60.40.680">
    <property type="match status" value="1"/>
</dbReference>
<protein>
    <submittedName>
        <fullName evidence="3">PEGA domain-containing protein</fullName>
    </submittedName>
</protein>
<accession>A0A8G1EG98</accession>
<dbReference type="InterPro" id="IPR008930">
    <property type="entry name" value="Terpenoid_cyclase/PrenylTrfase"/>
</dbReference>
<dbReference type="Pfam" id="PF13243">
    <property type="entry name" value="SQHop_cyclase_C"/>
    <property type="match status" value="1"/>
</dbReference>
<keyword evidence="4" id="KW-1185">Reference proteome</keyword>
<reference evidence="3" key="2">
    <citation type="submission" date="2019-03" db="EMBL/GenBank/DDBJ databases">
        <authorList>
            <person name="Chen S.-C."/>
            <person name="Wu S.-Y."/>
            <person name="Lai M.-C."/>
        </authorList>
    </citation>
    <scope>NUCLEOTIDE SEQUENCE</scope>
    <source>
        <strain evidence="3">ML15</strain>
    </source>
</reference>
<proteinExistence type="predicted"/>
<dbReference type="SMART" id="SM01419">
    <property type="entry name" value="Thiol-ester_cl"/>
    <property type="match status" value="1"/>
</dbReference>
<dbReference type="InterPro" id="IPR008965">
    <property type="entry name" value="CBM2/CBM3_carb-bd_dom_sf"/>
</dbReference>
<feature type="domain" description="PEGA" evidence="1">
    <location>
        <begin position="1032"/>
        <end position="1089"/>
    </location>
</feature>
<dbReference type="Proteomes" id="UP000826709">
    <property type="component" value="Chromosome"/>
</dbReference>
<evidence type="ECO:0000259" key="1">
    <source>
        <dbReference type="Pfam" id="PF08308"/>
    </source>
</evidence>
<feature type="domain" description="Squalene cyclase C-terminal" evidence="2">
    <location>
        <begin position="615"/>
        <end position="748"/>
    </location>
</feature>
<dbReference type="CDD" id="cd08547">
    <property type="entry name" value="Type_II_cohesin"/>
    <property type="match status" value="1"/>
</dbReference>
<dbReference type="InterPro" id="IPR047565">
    <property type="entry name" value="Alpha-macroglob_thiol-ester_cl"/>
</dbReference>
<dbReference type="Gene3D" id="1.50.10.20">
    <property type="match status" value="1"/>
</dbReference>
<dbReference type="SUPFAM" id="SSF49384">
    <property type="entry name" value="Carbohydrate-binding domain"/>
    <property type="match status" value="1"/>
</dbReference>
<dbReference type="InterPro" id="IPR013784">
    <property type="entry name" value="Carb-bd-like_fold"/>
</dbReference>
<name>A0A8G1EG98_9EURY</name>
<dbReference type="GO" id="GO:0030246">
    <property type="term" value="F:carbohydrate binding"/>
    <property type="evidence" value="ECO:0007669"/>
    <property type="project" value="InterPro"/>
</dbReference>
<dbReference type="Pfam" id="PF08308">
    <property type="entry name" value="PEGA"/>
    <property type="match status" value="1"/>
</dbReference>
<dbReference type="SUPFAM" id="SSF48239">
    <property type="entry name" value="Terpenoid cyclases/Protein prenyltransferases"/>
    <property type="match status" value="1"/>
</dbReference>
<dbReference type="AlphaFoldDB" id="A0A8G1EG98"/>
<dbReference type="InterPro" id="IPR032696">
    <property type="entry name" value="SQ_cyclase_C"/>
</dbReference>